<feature type="domain" description="RNA polymerase sigma factor 70 region 4 type 2" evidence="5">
    <location>
        <begin position="111"/>
        <end position="158"/>
    </location>
</feature>
<proteinExistence type="inferred from homology"/>
<gene>
    <name evidence="7" type="ordered locus">TERTU_4376</name>
</gene>
<evidence type="ECO:0000259" key="6">
    <source>
        <dbReference type="Pfam" id="PF22029"/>
    </source>
</evidence>
<dbReference type="STRING" id="377629.TERTU_4376"/>
<evidence type="ECO:0000259" key="5">
    <source>
        <dbReference type="Pfam" id="PF08281"/>
    </source>
</evidence>
<dbReference type="Pfam" id="PF08281">
    <property type="entry name" value="Sigma70_r4_2"/>
    <property type="match status" value="1"/>
</dbReference>
<accession>C5BIX6</accession>
<evidence type="ECO:0000256" key="4">
    <source>
        <dbReference type="ARBA" id="ARBA00023163"/>
    </source>
</evidence>
<dbReference type="InterPro" id="IPR013249">
    <property type="entry name" value="RNA_pol_sigma70_r4_t2"/>
</dbReference>
<evidence type="ECO:0000313" key="7">
    <source>
        <dbReference type="EMBL" id="ACR10859.1"/>
    </source>
</evidence>
<dbReference type="OrthoDB" id="9797134at2"/>
<dbReference type="InterPro" id="IPR036388">
    <property type="entry name" value="WH-like_DNA-bd_sf"/>
</dbReference>
<dbReference type="Gene3D" id="1.10.1740.10">
    <property type="match status" value="1"/>
</dbReference>
<dbReference type="PANTHER" id="PTHR43133:SF25">
    <property type="entry name" value="RNA POLYMERASE SIGMA FACTOR RFAY-RELATED"/>
    <property type="match status" value="1"/>
</dbReference>
<comment type="similarity">
    <text evidence="1">Belongs to the sigma-70 factor family. ECF subfamily.</text>
</comment>
<dbReference type="eggNOG" id="COG1595">
    <property type="taxonomic scope" value="Bacteria"/>
</dbReference>
<dbReference type="CDD" id="cd06171">
    <property type="entry name" value="Sigma70_r4"/>
    <property type="match status" value="1"/>
</dbReference>
<dbReference type="SUPFAM" id="SSF88659">
    <property type="entry name" value="Sigma3 and sigma4 domains of RNA polymerase sigma factors"/>
    <property type="match status" value="1"/>
</dbReference>
<dbReference type="EMBL" id="CP001614">
    <property type="protein sequence ID" value="ACR10859.1"/>
    <property type="molecule type" value="Genomic_DNA"/>
</dbReference>
<dbReference type="KEGG" id="ttu:TERTU_4376"/>
<protein>
    <submittedName>
        <fullName evidence="7">RNA polymerase sigma factor, sigma-70 family</fullName>
    </submittedName>
</protein>
<dbReference type="HOGENOM" id="CLU_047691_1_4_6"/>
<dbReference type="RefSeq" id="WP_015816971.1">
    <property type="nucleotide sequence ID" value="NC_012997.1"/>
</dbReference>
<dbReference type="AlphaFoldDB" id="C5BIX6"/>
<dbReference type="SUPFAM" id="SSF88946">
    <property type="entry name" value="Sigma2 domain of RNA polymerase sigma factors"/>
    <property type="match status" value="1"/>
</dbReference>
<evidence type="ECO:0000256" key="1">
    <source>
        <dbReference type="ARBA" id="ARBA00010641"/>
    </source>
</evidence>
<dbReference type="InterPro" id="IPR039425">
    <property type="entry name" value="RNA_pol_sigma-70-like"/>
</dbReference>
<keyword evidence="4" id="KW-0804">Transcription</keyword>
<dbReference type="InterPro" id="IPR013324">
    <property type="entry name" value="RNA_pol_sigma_r3/r4-like"/>
</dbReference>
<keyword evidence="3" id="KW-0731">Sigma factor</keyword>
<name>C5BIX6_TERTT</name>
<reference evidence="7 8" key="1">
    <citation type="journal article" date="2009" name="PLoS ONE">
        <title>The complete genome of Teredinibacter turnerae T7901: an intracellular endosymbiont of marine wood-boring bivalves (shipworms).</title>
        <authorList>
            <person name="Yang J.C."/>
            <person name="Madupu R."/>
            <person name="Durkin A.S."/>
            <person name="Ekborg N.A."/>
            <person name="Pedamallu C.S."/>
            <person name="Hostetler J.B."/>
            <person name="Radune D."/>
            <person name="Toms B.S."/>
            <person name="Henrissat B."/>
            <person name="Coutinho P.M."/>
            <person name="Schwarz S."/>
            <person name="Field L."/>
            <person name="Trindade-Silva A.E."/>
            <person name="Soares C.A.G."/>
            <person name="Elshahawi S."/>
            <person name="Hanora A."/>
            <person name="Schmidt E.W."/>
            <person name="Haygood M.G."/>
            <person name="Posfai J."/>
            <person name="Benner J."/>
            <person name="Madinger C."/>
            <person name="Nove J."/>
            <person name="Anton B."/>
            <person name="Chaudhary K."/>
            <person name="Foster J."/>
            <person name="Holman A."/>
            <person name="Kumar S."/>
            <person name="Lessard P.A."/>
            <person name="Luyten Y.A."/>
            <person name="Slatko B."/>
            <person name="Wood N."/>
            <person name="Wu B."/>
            <person name="Teplitski M."/>
            <person name="Mougous J.D."/>
            <person name="Ward N."/>
            <person name="Eisen J.A."/>
            <person name="Badger J.H."/>
            <person name="Distel D.L."/>
        </authorList>
    </citation>
    <scope>NUCLEOTIDE SEQUENCE [LARGE SCALE GENOMIC DNA]</scope>
    <source>
        <strain evidence="8">ATCC 39867 / T7901</strain>
    </source>
</reference>
<dbReference type="InterPro" id="IPR013325">
    <property type="entry name" value="RNA_pol_sigma_r2"/>
</dbReference>
<evidence type="ECO:0000256" key="3">
    <source>
        <dbReference type="ARBA" id="ARBA00023082"/>
    </source>
</evidence>
<dbReference type="NCBIfam" id="TIGR02937">
    <property type="entry name" value="sigma70-ECF"/>
    <property type="match status" value="1"/>
</dbReference>
<keyword evidence="2" id="KW-0805">Transcription regulation</keyword>
<dbReference type="InterPro" id="IPR053866">
    <property type="entry name" value="PhyR_sigma2"/>
</dbReference>
<dbReference type="InterPro" id="IPR014284">
    <property type="entry name" value="RNA_pol_sigma-70_dom"/>
</dbReference>
<evidence type="ECO:0000313" key="8">
    <source>
        <dbReference type="Proteomes" id="UP000009080"/>
    </source>
</evidence>
<dbReference type="GO" id="GO:0006352">
    <property type="term" value="P:DNA-templated transcription initiation"/>
    <property type="evidence" value="ECO:0007669"/>
    <property type="project" value="InterPro"/>
</dbReference>
<dbReference type="Pfam" id="PF22029">
    <property type="entry name" value="PhyR_sigma2"/>
    <property type="match status" value="1"/>
</dbReference>
<dbReference type="Gene3D" id="1.10.10.10">
    <property type="entry name" value="Winged helix-like DNA-binding domain superfamily/Winged helix DNA-binding domain"/>
    <property type="match status" value="1"/>
</dbReference>
<feature type="domain" description="PhyR sigma2" evidence="6">
    <location>
        <begin position="11"/>
        <end position="62"/>
    </location>
</feature>
<organism evidence="7 8">
    <name type="scientific">Teredinibacter turnerae (strain ATCC 39867 / T7901)</name>
    <dbReference type="NCBI Taxonomy" id="377629"/>
    <lineage>
        <taxon>Bacteria</taxon>
        <taxon>Pseudomonadati</taxon>
        <taxon>Pseudomonadota</taxon>
        <taxon>Gammaproteobacteria</taxon>
        <taxon>Cellvibrionales</taxon>
        <taxon>Cellvibrionaceae</taxon>
        <taxon>Teredinibacter</taxon>
    </lineage>
</organism>
<evidence type="ECO:0000256" key="2">
    <source>
        <dbReference type="ARBA" id="ARBA00023015"/>
    </source>
</evidence>
<dbReference type="Proteomes" id="UP000009080">
    <property type="component" value="Chromosome"/>
</dbReference>
<sequence>MTPLTDEALNELIPRLRRFAYSLTRDLDSADDLVQASLEKALSAWQQRHAEKDLRAWLFTILYRQFLDFQRRQSRRNALLALFGASPANGDEYEEVSPGADTVFESQQQLAAFSHLPHEQRALLLLVAVEGLSYDAISRQLGIPLGTVMSRISRARAAFKQLTQNQPAPGHARKPSLRVLKND</sequence>
<dbReference type="GO" id="GO:0016987">
    <property type="term" value="F:sigma factor activity"/>
    <property type="evidence" value="ECO:0007669"/>
    <property type="project" value="UniProtKB-KW"/>
</dbReference>
<keyword evidence="8" id="KW-1185">Reference proteome</keyword>
<dbReference type="PANTHER" id="PTHR43133">
    <property type="entry name" value="RNA POLYMERASE ECF-TYPE SIGMA FACTO"/>
    <property type="match status" value="1"/>
</dbReference>
<dbReference type="GO" id="GO:0003677">
    <property type="term" value="F:DNA binding"/>
    <property type="evidence" value="ECO:0007669"/>
    <property type="project" value="InterPro"/>
</dbReference>